<accession>A0A1X7UYD8</accession>
<sequence length="157" mass="18021">RMVKSVVRGSRNKVLVDGAVKYCNKLLVTFRCEERRKLLTPTGKYSNKDTSSFAELLMAYMKANKESCGNYKKHVALLKKYIRDTPNVSQKKNFYPSFKLWVADNYGGTVTDESWVSILEEDAATSPSLPATSEWEEASDNYQEFQENDPSYENDYL</sequence>
<feature type="compositionally biased region" description="Acidic residues" evidence="1">
    <location>
        <begin position="146"/>
        <end position="157"/>
    </location>
</feature>
<name>A0A1X7UYD8_AMPQE</name>
<evidence type="ECO:0000256" key="1">
    <source>
        <dbReference type="SAM" id="MobiDB-lite"/>
    </source>
</evidence>
<dbReference type="AlphaFoldDB" id="A0A1X7UYD8"/>
<protein>
    <submittedName>
        <fullName evidence="2">Uncharacterized protein</fullName>
    </submittedName>
</protein>
<dbReference type="EnsemblMetazoa" id="Aqu2.1.32788_001">
    <property type="protein sequence ID" value="Aqu2.1.32788_001"/>
    <property type="gene ID" value="Aqu2.1.32788"/>
</dbReference>
<evidence type="ECO:0000313" key="2">
    <source>
        <dbReference type="EnsemblMetazoa" id="Aqu2.1.32788_001"/>
    </source>
</evidence>
<reference evidence="2" key="1">
    <citation type="submission" date="2017-05" db="UniProtKB">
        <authorList>
            <consortium name="EnsemblMetazoa"/>
        </authorList>
    </citation>
    <scope>IDENTIFICATION</scope>
</reference>
<feature type="region of interest" description="Disordered" evidence="1">
    <location>
        <begin position="125"/>
        <end position="157"/>
    </location>
</feature>
<dbReference type="InParanoid" id="A0A1X7UYD8"/>
<proteinExistence type="predicted"/>
<organism evidence="2">
    <name type="scientific">Amphimedon queenslandica</name>
    <name type="common">Sponge</name>
    <dbReference type="NCBI Taxonomy" id="400682"/>
    <lineage>
        <taxon>Eukaryota</taxon>
        <taxon>Metazoa</taxon>
        <taxon>Porifera</taxon>
        <taxon>Demospongiae</taxon>
        <taxon>Heteroscleromorpha</taxon>
        <taxon>Haplosclerida</taxon>
        <taxon>Niphatidae</taxon>
        <taxon>Amphimedon</taxon>
    </lineage>
</organism>